<dbReference type="PROSITE" id="PS50206">
    <property type="entry name" value="RHODANESE_3"/>
    <property type="match status" value="1"/>
</dbReference>
<proteinExistence type="predicted"/>
<sequence length="356" mass="38391">MAFLLTDLRDLPRAGFDDLIDARAPSEFAEDHLPGALSLPVLSDEERARVGTMYVQQSRFGARKMGAALVIRNIAAHLEGPLANREGGWRPLVYCWRGGQRSGTFGWLLKEIGWRAETLEGGYRSYRRLVVRALYDQPIAPPLVMLDGMTCTAKTEVLRLLAQAGWQVLDLEGLARHRGSIFGGRADPQPGQKAFEGAIAQALSGFDPARPVVVEAESSKVGNLIVPPQVWSAMCAAPRVRLAAPLAARAEFFLAAYADLLADPVRFSATIGKLRRLHGAAQVAAWQGQVAEGAFGEVAAGLMAQHYDPRYRRSSARHDPAVTAGVDLEALTPEALTDALPRIAAALEKAVTGPRG</sequence>
<dbReference type="PANTHER" id="PTHR30401">
    <property type="entry name" value="TRNA 2-SELENOURIDINE SYNTHASE"/>
    <property type="match status" value="1"/>
</dbReference>
<keyword evidence="1" id="KW-0711">Selenium</keyword>
<dbReference type="NCBIfam" id="NF008750">
    <property type="entry name" value="PRK11784.1-2"/>
    <property type="match status" value="1"/>
</dbReference>
<dbReference type="SUPFAM" id="SSF52821">
    <property type="entry name" value="Rhodanese/Cell cycle control phosphatase"/>
    <property type="match status" value="1"/>
</dbReference>
<evidence type="ECO:0000256" key="1">
    <source>
        <dbReference type="ARBA" id="ARBA00023266"/>
    </source>
</evidence>
<name>A0ABV3L144_9RHOB</name>
<dbReference type="RefSeq" id="WP_366190668.1">
    <property type="nucleotide sequence ID" value="NZ_JBFBVU010000001.1"/>
</dbReference>
<dbReference type="EMBL" id="JBFBVU010000001">
    <property type="protein sequence ID" value="MEV8465277.1"/>
    <property type="molecule type" value="Genomic_DNA"/>
</dbReference>
<feature type="domain" description="Rhodanese" evidence="2">
    <location>
        <begin position="19"/>
        <end position="131"/>
    </location>
</feature>
<dbReference type="Gene3D" id="3.40.250.10">
    <property type="entry name" value="Rhodanese-like domain"/>
    <property type="match status" value="1"/>
</dbReference>
<keyword evidence="4" id="KW-1185">Reference proteome</keyword>
<dbReference type="Pfam" id="PF26341">
    <property type="entry name" value="AAA_SelU"/>
    <property type="match status" value="1"/>
</dbReference>
<evidence type="ECO:0000259" key="2">
    <source>
        <dbReference type="PROSITE" id="PS50206"/>
    </source>
</evidence>
<keyword evidence="3" id="KW-0808">Transferase</keyword>
<evidence type="ECO:0000313" key="3">
    <source>
        <dbReference type="EMBL" id="MEV8465277.1"/>
    </source>
</evidence>
<comment type="caution">
    <text evidence="3">The sequence shown here is derived from an EMBL/GenBank/DDBJ whole genome shotgun (WGS) entry which is preliminary data.</text>
</comment>
<dbReference type="InterPro" id="IPR001307">
    <property type="entry name" value="Thiosulphate_STrfase_CS"/>
</dbReference>
<dbReference type="Pfam" id="PF00581">
    <property type="entry name" value="Rhodanese"/>
    <property type="match status" value="1"/>
</dbReference>
<accession>A0ABV3L144</accession>
<organism evidence="3 4">
    <name type="scientific">Meridianimarinicoccus marinus</name>
    <dbReference type="NCBI Taxonomy" id="3231483"/>
    <lineage>
        <taxon>Bacteria</taxon>
        <taxon>Pseudomonadati</taxon>
        <taxon>Pseudomonadota</taxon>
        <taxon>Alphaproteobacteria</taxon>
        <taxon>Rhodobacterales</taxon>
        <taxon>Paracoccaceae</taxon>
        <taxon>Meridianimarinicoccus</taxon>
    </lineage>
</organism>
<reference evidence="3 4" key="1">
    <citation type="submission" date="2024-07" db="EMBL/GenBank/DDBJ databases">
        <authorList>
            <person name="Kang M."/>
        </authorList>
    </citation>
    <scope>NUCLEOTIDE SEQUENCE [LARGE SCALE GENOMIC DNA]</scope>
    <source>
        <strain evidence="3 4">DFM31</strain>
    </source>
</reference>
<dbReference type="SMART" id="SM00450">
    <property type="entry name" value="RHOD"/>
    <property type="match status" value="1"/>
</dbReference>
<dbReference type="EC" id="2.5.1.-" evidence="3"/>
<dbReference type="NCBIfam" id="TIGR03167">
    <property type="entry name" value="tRNA_sel_U_synt"/>
    <property type="match status" value="1"/>
</dbReference>
<dbReference type="PROSITE" id="PS00380">
    <property type="entry name" value="RHODANESE_1"/>
    <property type="match status" value="1"/>
</dbReference>
<protein>
    <submittedName>
        <fullName evidence="3">tRNA 2-selenouridine(34) synthase MnmH</fullName>
        <ecNumber evidence="3">2.5.1.-</ecNumber>
    </submittedName>
</protein>
<dbReference type="PANTHER" id="PTHR30401:SF0">
    <property type="entry name" value="TRNA 2-SELENOURIDINE SYNTHASE"/>
    <property type="match status" value="1"/>
</dbReference>
<dbReference type="InterPro" id="IPR001763">
    <property type="entry name" value="Rhodanese-like_dom"/>
</dbReference>
<dbReference type="GO" id="GO:0016740">
    <property type="term" value="F:transferase activity"/>
    <property type="evidence" value="ECO:0007669"/>
    <property type="project" value="UniProtKB-KW"/>
</dbReference>
<gene>
    <name evidence="3" type="primary">mnmH</name>
    <name evidence="3" type="ORF">AB0T83_00595</name>
</gene>
<dbReference type="InterPro" id="IPR058840">
    <property type="entry name" value="AAA_SelU"/>
</dbReference>
<dbReference type="InterPro" id="IPR017582">
    <property type="entry name" value="SelU"/>
</dbReference>
<dbReference type="CDD" id="cd01520">
    <property type="entry name" value="RHOD_YbbB"/>
    <property type="match status" value="1"/>
</dbReference>
<dbReference type="NCBIfam" id="NF008752">
    <property type="entry name" value="PRK11784.1-4"/>
    <property type="match status" value="1"/>
</dbReference>
<dbReference type="InterPro" id="IPR036873">
    <property type="entry name" value="Rhodanese-like_dom_sf"/>
</dbReference>
<dbReference type="Proteomes" id="UP001553161">
    <property type="component" value="Unassembled WGS sequence"/>
</dbReference>
<evidence type="ECO:0000313" key="4">
    <source>
        <dbReference type="Proteomes" id="UP001553161"/>
    </source>
</evidence>